<dbReference type="InterPro" id="IPR037237">
    <property type="entry name" value="IlvD/EDD_N"/>
</dbReference>
<comment type="caution">
    <text evidence="4">The sequence shown here is derived from an EMBL/GenBank/DDBJ whole genome shotgun (WGS) entry which is preliminary data.</text>
</comment>
<reference evidence="5" key="1">
    <citation type="journal article" date="2019" name="Int. J. Syst. Evol. Microbiol.">
        <title>The Global Catalogue of Microorganisms (GCM) 10K type strain sequencing project: providing services to taxonomists for standard genome sequencing and annotation.</title>
        <authorList>
            <consortium name="The Broad Institute Genomics Platform"/>
            <consortium name="The Broad Institute Genome Sequencing Center for Infectious Disease"/>
            <person name="Wu L."/>
            <person name="Ma J."/>
        </authorList>
    </citation>
    <scope>NUCLEOTIDE SEQUENCE [LARGE SCALE GENOMIC DNA]</scope>
    <source>
        <strain evidence="5">JCM 17706</strain>
    </source>
</reference>
<gene>
    <name evidence="4" type="ORF">GCM10023260_11860</name>
</gene>
<name>A0ABP9MRI5_9HYPH</name>
<organism evidence="4 5">
    <name type="scientific">Bartonella acomydis</name>
    <dbReference type="NCBI Taxonomy" id="686234"/>
    <lineage>
        <taxon>Bacteria</taxon>
        <taxon>Pseudomonadati</taxon>
        <taxon>Pseudomonadota</taxon>
        <taxon>Alphaproteobacteria</taxon>
        <taxon>Hyphomicrobiales</taxon>
        <taxon>Bartonellaceae</taxon>
        <taxon>Bartonella</taxon>
    </lineage>
</organism>
<evidence type="ECO:0000256" key="1">
    <source>
        <dbReference type="ARBA" id="ARBA00006486"/>
    </source>
</evidence>
<evidence type="ECO:0000313" key="4">
    <source>
        <dbReference type="EMBL" id="GAA5100233.1"/>
    </source>
</evidence>
<sequence length="88" mass="9847">MISGLGNDEKAKIRQLYAENKIDRQTLLESETRSYHGPGTCTFYGTANSNQMILEIMGLQMPGSAFINANTPFRDALTREATRSVYLK</sequence>
<dbReference type="EMBL" id="BAABIY010000039">
    <property type="protein sequence ID" value="GAA5100233.1"/>
    <property type="molecule type" value="Genomic_DNA"/>
</dbReference>
<keyword evidence="5" id="KW-1185">Reference proteome</keyword>
<dbReference type="PANTHER" id="PTHR43661:SF1">
    <property type="entry name" value="PHOSPHOGLUCONATE DEHYDRATASE"/>
    <property type="match status" value="1"/>
</dbReference>
<proteinExistence type="inferred from homology"/>
<dbReference type="SUPFAM" id="SSF143975">
    <property type="entry name" value="IlvD/EDD N-terminal domain-like"/>
    <property type="match status" value="1"/>
</dbReference>
<dbReference type="InterPro" id="IPR000581">
    <property type="entry name" value="ILV_EDD_N"/>
</dbReference>
<dbReference type="Proteomes" id="UP001501525">
    <property type="component" value="Unassembled WGS sequence"/>
</dbReference>
<accession>A0ABP9MRI5</accession>
<dbReference type="Pfam" id="PF00920">
    <property type="entry name" value="ILVD_EDD_N"/>
    <property type="match status" value="1"/>
</dbReference>
<comment type="similarity">
    <text evidence="1">Belongs to the IlvD/Edd family.</text>
</comment>
<protein>
    <recommendedName>
        <fullName evidence="3">Dihydroxy-acid/6-phosphogluconate dehydratase N-terminal domain-containing protein</fullName>
    </recommendedName>
</protein>
<evidence type="ECO:0000313" key="5">
    <source>
        <dbReference type="Proteomes" id="UP001501525"/>
    </source>
</evidence>
<keyword evidence="2" id="KW-0456">Lyase</keyword>
<feature type="domain" description="Dihydroxy-acid/6-phosphogluconate dehydratase N-terminal" evidence="3">
    <location>
        <begin position="11"/>
        <end position="85"/>
    </location>
</feature>
<evidence type="ECO:0000259" key="3">
    <source>
        <dbReference type="Pfam" id="PF00920"/>
    </source>
</evidence>
<evidence type="ECO:0000256" key="2">
    <source>
        <dbReference type="ARBA" id="ARBA00023239"/>
    </source>
</evidence>
<dbReference type="PANTHER" id="PTHR43661">
    <property type="entry name" value="D-XYLONATE DEHYDRATASE"/>
    <property type="match status" value="1"/>
</dbReference>